<reference evidence="2 3" key="1">
    <citation type="submission" date="2020-05" db="EMBL/GenBank/DDBJ databases">
        <title>Genome Sequencing of Type Strains.</title>
        <authorList>
            <person name="Lemaire J.F."/>
            <person name="Inderbitzin P."/>
            <person name="Gregorio O.A."/>
            <person name="Collins S.B."/>
            <person name="Wespe N."/>
            <person name="Knight-Connoni V."/>
        </authorList>
    </citation>
    <scope>NUCLEOTIDE SEQUENCE [LARGE SCALE GENOMIC DNA]</scope>
    <source>
        <strain evidence="2 3">LMG 21957</strain>
    </source>
</reference>
<feature type="region of interest" description="Disordered" evidence="1">
    <location>
        <begin position="27"/>
        <end position="65"/>
    </location>
</feature>
<dbReference type="RefSeq" id="WP_175394814.1">
    <property type="nucleotide sequence ID" value="NZ_JABMCB010000160.1"/>
</dbReference>
<protein>
    <recommendedName>
        <fullName evidence="4">Lipoprotein</fullName>
    </recommendedName>
</protein>
<dbReference type="EMBL" id="JABMCB010000160">
    <property type="protein sequence ID" value="NUU74953.1"/>
    <property type="molecule type" value="Genomic_DNA"/>
</dbReference>
<feature type="compositionally biased region" description="Low complexity" evidence="1">
    <location>
        <begin position="56"/>
        <end position="65"/>
    </location>
</feature>
<evidence type="ECO:0000313" key="3">
    <source>
        <dbReference type="Proteomes" id="UP000526125"/>
    </source>
</evidence>
<sequence>MKKLSRGFLSVVISGVLLLSACEKSSDTYVPDSSEESISDTSQTPSPSNTPVSQIPTSSTSPTESEILINPKGLELKEISAANFEKGIFIDFDRYKKSFFNDDIISKFKSNIEAVVENNKEKFGKYLYEGSRKESIFFSEEDVQYMFYDLDLLEKIKIDGREQIRVGIQYAKKYADERIENTAITYFFTKNKEGKWRIENID</sequence>
<dbReference type="PROSITE" id="PS51257">
    <property type="entry name" value="PROKAR_LIPOPROTEIN"/>
    <property type="match status" value="1"/>
</dbReference>
<accession>A0A7Y6BTX8</accession>
<name>A0A7Y6BTX8_9BACL</name>
<proteinExistence type="predicted"/>
<evidence type="ECO:0008006" key="4">
    <source>
        <dbReference type="Google" id="ProtNLM"/>
    </source>
</evidence>
<evidence type="ECO:0000313" key="2">
    <source>
        <dbReference type="EMBL" id="NUU74953.1"/>
    </source>
</evidence>
<evidence type="ECO:0000256" key="1">
    <source>
        <dbReference type="SAM" id="MobiDB-lite"/>
    </source>
</evidence>
<gene>
    <name evidence="2" type="ORF">HP552_06805</name>
</gene>
<feature type="compositionally biased region" description="Polar residues" evidence="1">
    <location>
        <begin position="39"/>
        <end position="55"/>
    </location>
</feature>
<dbReference type="Proteomes" id="UP000526125">
    <property type="component" value="Unassembled WGS sequence"/>
</dbReference>
<dbReference type="AlphaFoldDB" id="A0A7Y6BTX8"/>
<organism evidence="2 3">
    <name type="scientific">Paenibacillus xylanilyticus</name>
    <dbReference type="NCBI Taxonomy" id="248903"/>
    <lineage>
        <taxon>Bacteria</taxon>
        <taxon>Bacillati</taxon>
        <taxon>Bacillota</taxon>
        <taxon>Bacilli</taxon>
        <taxon>Bacillales</taxon>
        <taxon>Paenibacillaceae</taxon>
        <taxon>Paenibacillus</taxon>
    </lineage>
</organism>
<keyword evidence="3" id="KW-1185">Reference proteome</keyword>
<comment type="caution">
    <text evidence="2">The sequence shown here is derived from an EMBL/GenBank/DDBJ whole genome shotgun (WGS) entry which is preliminary data.</text>
</comment>